<dbReference type="PANTHER" id="PTHR39473">
    <property type="match status" value="1"/>
</dbReference>
<evidence type="ECO:0000313" key="2">
    <source>
        <dbReference type="Proteomes" id="UP000248688"/>
    </source>
</evidence>
<dbReference type="KEGG" id="est:DN752_05900"/>
<dbReference type="PANTHER" id="PTHR39473:SF1">
    <property type="entry name" value="DINB-LIKE DOMAIN-CONTAINING PROTEIN"/>
    <property type="match status" value="1"/>
</dbReference>
<name>A0A2Z4IF25_9BACT</name>
<evidence type="ECO:0000313" key="1">
    <source>
        <dbReference type="EMBL" id="AWW29692.1"/>
    </source>
</evidence>
<protein>
    <submittedName>
        <fullName evidence="1">DinB family protein</fullName>
    </submittedName>
</protein>
<dbReference type="Proteomes" id="UP000248688">
    <property type="component" value="Chromosome"/>
</dbReference>
<dbReference type="SUPFAM" id="SSF109854">
    <property type="entry name" value="DinB/YfiT-like putative metalloenzymes"/>
    <property type="match status" value="1"/>
</dbReference>
<organism evidence="1 2">
    <name type="scientific">Echinicola strongylocentroti</name>
    <dbReference type="NCBI Taxonomy" id="1795355"/>
    <lineage>
        <taxon>Bacteria</taxon>
        <taxon>Pseudomonadati</taxon>
        <taxon>Bacteroidota</taxon>
        <taxon>Cytophagia</taxon>
        <taxon>Cytophagales</taxon>
        <taxon>Cyclobacteriaceae</taxon>
        <taxon>Echinicola</taxon>
    </lineage>
</organism>
<dbReference type="EMBL" id="CP030041">
    <property type="protein sequence ID" value="AWW29692.1"/>
    <property type="molecule type" value="Genomic_DNA"/>
</dbReference>
<gene>
    <name evidence="1" type="ORF">DN752_05900</name>
</gene>
<sequence length="177" mass="20443">MKLPNQCIENLSQISELLEKLSPDQYRRPCSILSGASIGQHVRHILEFYQCLLFSEDNSTFSYDDRKRVSFLEYAPSEAIKLLEAIVHKLKQLKEDAPLKLIANFDITDDSCHHTLDTSLFRELAYNLEHSIHHQALIKIGMKELKLDIHLPDHFGMAPATFRNNNQLQETSTQNMH</sequence>
<proteinExistence type="predicted"/>
<dbReference type="RefSeq" id="WP_112783090.1">
    <property type="nucleotide sequence ID" value="NZ_CP030041.1"/>
</dbReference>
<dbReference type="AlphaFoldDB" id="A0A2Z4IF25"/>
<dbReference type="InterPro" id="IPR034660">
    <property type="entry name" value="DinB/YfiT-like"/>
</dbReference>
<accession>A0A2Z4IF25</accession>
<reference evidence="1 2" key="1">
    <citation type="submission" date="2018-06" db="EMBL/GenBank/DDBJ databases">
        <title>Echinicola strongylocentroti sp. nov., isolated from a sea urchin Strongylocentrotus intermedius.</title>
        <authorList>
            <person name="Bae S.S."/>
        </authorList>
    </citation>
    <scope>NUCLEOTIDE SEQUENCE [LARGE SCALE GENOMIC DNA]</scope>
    <source>
        <strain evidence="1 2">MEBiC08714</strain>
    </source>
</reference>
<dbReference type="OrthoDB" id="1162179at2"/>
<keyword evidence="2" id="KW-1185">Reference proteome</keyword>